<dbReference type="GO" id="GO:0003723">
    <property type="term" value="F:RNA binding"/>
    <property type="evidence" value="ECO:0007669"/>
    <property type="project" value="InterPro"/>
</dbReference>
<sequence length="270" mass="31521">MSTLLDKISKILDCTPENVRYRLNNKSDRDRVLAEIRGKALKTNYLDRNGSKQIIYCDGITTHGSHQLMAFGNLRSPFNICVSAYFYARHRILLKFPYQQCIQYKNLYYPLELLEFNSDMEETETDSDSPIIMKNLRTKASSSSESTGTFDKIYLQMILQIHRVLKYPYQQCIQYKNLYYPFELLELNYDMDETETDSDSPIILKNLRTKASSSSESTGTFDKSSTNSNIENSAETSHKVIDHTRRGILWLYVDDKKLWEKHEITLYSSK</sequence>
<organism evidence="3 4">
    <name type="scientific">Meloidogyne javanica</name>
    <name type="common">Root-knot nematode worm</name>
    <dbReference type="NCBI Taxonomy" id="6303"/>
    <lineage>
        <taxon>Eukaryota</taxon>
        <taxon>Metazoa</taxon>
        <taxon>Ecdysozoa</taxon>
        <taxon>Nematoda</taxon>
        <taxon>Chromadorea</taxon>
        <taxon>Rhabditida</taxon>
        <taxon>Tylenchina</taxon>
        <taxon>Tylenchomorpha</taxon>
        <taxon>Tylenchoidea</taxon>
        <taxon>Meloidogynidae</taxon>
        <taxon>Meloidogyninae</taxon>
        <taxon>Meloidogyne</taxon>
        <taxon>Meloidogyne incognita group</taxon>
    </lineage>
</organism>
<dbReference type="InterPro" id="IPR003100">
    <property type="entry name" value="PAZ_dom"/>
</dbReference>
<dbReference type="Gene3D" id="2.170.260.10">
    <property type="entry name" value="paz domain"/>
    <property type="match status" value="1"/>
</dbReference>
<feature type="region of interest" description="Disordered" evidence="1">
    <location>
        <begin position="213"/>
        <end position="234"/>
    </location>
</feature>
<evidence type="ECO:0000256" key="1">
    <source>
        <dbReference type="SAM" id="MobiDB-lite"/>
    </source>
</evidence>
<dbReference type="SUPFAM" id="SSF101690">
    <property type="entry name" value="PAZ domain"/>
    <property type="match status" value="1"/>
</dbReference>
<reference evidence="4" key="1">
    <citation type="submission" date="2022-11" db="UniProtKB">
        <authorList>
            <consortium name="WormBaseParasite"/>
        </authorList>
    </citation>
    <scope>IDENTIFICATION</scope>
</reference>
<protein>
    <recommendedName>
        <fullName evidence="2">PAZ domain-containing protein</fullName>
    </recommendedName>
</protein>
<dbReference type="AlphaFoldDB" id="A0A915LYZ0"/>
<dbReference type="InterPro" id="IPR036085">
    <property type="entry name" value="PAZ_dom_sf"/>
</dbReference>
<proteinExistence type="predicted"/>
<dbReference type="Proteomes" id="UP000887561">
    <property type="component" value="Unplaced"/>
</dbReference>
<name>A0A915LYZ0_MELJA</name>
<dbReference type="PROSITE" id="PS50821">
    <property type="entry name" value="PAZ"/>
    <property type="match status" value="1"/>
</dbReference>
<keyword evidence="3" id="KW-1185">Reference proteome</keyword>
<feature type="domain" description="PAZ" evidence="2">
    <location>
        <begin position="3"/>
        <end position="118"/>
    </location>
</feature>
<dbReference type="WBParaSite" id="scaffold2002_cov352.g4085">
    <property type="protein sequence ID" value="scaffold2002_cov352.g4085"/>
    <property type="gene ID" value="scaffold2002_cov352.g4085"/>
</dbReference>
<evidence type="ECO:0000313" key="4">
    <source>
        <dbReference type="WBParaSite" id="scaffold2002_cov352.g4085"/>
    </source>
</evidence>
<evidence type="ECO:0000313" key="3">
    <source>
        <dbReference type="Proteomes" id="UP000887561"/>
    </source>
</evidence>
<accession>A0A915LYZ0</accession>
<evidence type="ECO:0000259" key="2">
    <source>
        <dbReference type="PROSITE" id="PS50821"/>
    </source>
</evidence>